<evidence type="ECO:0000313" key="3">
    <source>
        <dbReference type="EMBL" id="MCP3420180.1"/>
    </source>
</evidence>
<feature type="domain" description="PAS" evidence="2">
    <location>
        <begin position="9"/>
        <end position="48"/>
    </location>
</feature>
<feature type="compositionally biased region" description="Basic and acidic residues" evidence="1">
    <location>
        <begin position="34"/>
        <end position="49"/>
    </location>
</feature>
<reference evidence="3 4" key="1">
    <citation type="submission" date="2022-06" db="EMBL/GenBank/DDBJ databases">
        <authorList>
            <person name="So Y."/>
        </authorList>
    </citation>
    <scope>NUCLEOTIDE SEQUENCE [LARGE SCALE GENOMIC DNA]</scope>
    <source>
        <strain evidence="3 4">STR3</strain>
    </source>
</reference>
<dbReference type="Gene3D" id="3.30.450.20">
    <property type="entry name" value="PAS domain"/>
    <property type="match status" value="1"/>
</dbReference>
<evidence type="ECO:0000256" key="1">
    <source>
        <dbReference type="SAM" id="MobiDB-lite"/>
    </source>
</evidence>
<dbReference type="EMBL" id="JANARS010000001">
    <property type="protein sequence ID" value="MCP3420180.1"/>
    <property type="molecule type" value="Genomic_DNA"/>
</dbReference>
<keyword evidence="4" id="KW-1185">Reference proteome</keyword>
<comment type="caution">
    <text evidence="3">The sequence shown here is derived from an EMBL/GenBank/DDBJ whole genome shotgun (WGS) entry which is preliminary data.</text>
</comment>
<gene>
    <name evidence="3" type="ORF">NCI01_00065</name>
</gene>
<name>A0ABT1KR06_9ACTN</name>
<feature type="region of interest" description="Disordered" evidence="1">
    <location>
        <begin position="34"/>
        <end position="59"/>
    </location>
</feature>
<sequence>MSLQGLRREIHGFEPGSVVPTTELVMSHVHPEDVAAARESQETLLERSEAVQSDTASPP</sequence>
<dbReference type="Proteomes" id="UP001204524">
    <property type="component" value="Unassembled WGS sequence"/>
</dbReference>
<accession>A0ABT1KR06</accession>
<dbReference type="RefSeq" id="WP_254179432.1">
    <property type="nucleotide sequence ID" value="NZ_JANARS010000001.1"/>
</dbReference>
<dbReference type="PROSITE" id="PS50112">
    <property type="entry name" value="PAS"/>
    <property type="match status" value="1"/>
</dbReference>
<evidence type="ECO:0000259" key="2">
    <source>
        <dbReference type="PROSITE" id="PS50112"/>
    </source>
</evidence>
<evidence type="ECO:0000313" key="4">
    <source>
        <dbReference type="Proteomes" id="UP001204524"/>
    </source>
</evidence>
<protein>
    <submittedName>
        <fullName evidence="3">PAS domain-containing protein</fullName>
    </submittedName>
</protein>
<dbReference type="InterPro" id="IPR000014">
    <property type="entry name" value="PAS"/>
</dbReference>
<organism evidence="3 4">
    <name type="scientific">Nocardioides pinisoli</name>
    <dbReference type="NCBI Taxonomy" id="2950279"/>
    <lineage>
        <taxon>Bacteria</taxon>
        <taxon>Bacillati</taxon>
        <taxon>Actinomycetota</taxon>
        <taxon>Actinomycetes</taxon>
        <taxon>Propionibacteriales</taxon>
        <taxon>Nocardioidaceae</taxon>
        <taxon>Nocardioides</taxon>
    </lineage>
</organism>
<proteinExistence type="predicted"/>
<feature type="compositionally biased region" description="Polar residues" evidence="1">
    <location>
        <begin position="50"/>
        <end position="59"/>
    </location>
</feature>